<dbReference type="RefSeq" id="WP_117393544.1">
    <property type="nucleotide sequence ID" value="NZ_QWDC01000003.1"/>
</dbReference>
<protein>
    <submittedName>
        <fullName evidence="1">Uncharacterized protein</fullName>
    </submittedName>
</protein>
<accession>A0A372NQS3</accession>
<comment type="caution">
    <text evidence="1">The sequence shown here is derived from an EMBL/GenBank/DDBJ whole genome shotgun (WGS) entry which is preliminary data.</text>
</comment>
<dbReference type="AlphaFoldDB" id="A0A372NQS3"/>
<dbReference type="OrthoDB" id="797330at2"/>
<sequence>MKNFNANASVIYTDDAGRLIDTFVIFDTDEVTGLTHINHENRRVPADRLALHSKTVCMWHLPLQDAFSFELLSKLKAKYLEIDSNKKTLPLAPLKRSRELQIAKAS</sequence>
<evidence type="ECO:0000313" key="1">
    <source>
        <dbReference type="EMBL" id="RFZ91299.1"/>
    </source>
</evidence>
<keyword evidence="2" id="KW-1185">Reference proteome</keyword>
<organism evidence="1 2">
    <name type="scientific">Mucilaginibacter conchicola</name>
    <dbReference type="NCBI Taxonomy" id="2303333"/>
    <lineage>
        <taxon>Bacteria</taxon>
        <taxon>Pseudomonadati</taxon>
        <taxon>Bacteroidota</taxon>
        <taxon>Sphingobacteriia</taxon>
        <taxon>Sphingobacteriales</taxon>
        <taxon>Sphingobacteriaceae</taxon>
        <taxon>Mucilaginibacter</taxon>
    </lineage>
</organism>
<dbReference type="Proteomes" id="UP000264217">
    <property type="component" value="Unassembled WGS sequence"/>
</dbReference>
<reference evidence="1 2" key="1">
    <citation type="submission" date="2018-08" db="EMBL/GenBank/DDBJ databases">
        <title>Mucilaginibacter sp. MYSH2.</title>
        <authorList>
            <person name="Seo T."/>
        </authorList>
    </citation>
    <scope>NUCLEOTIDE SEQUENCE [LARGE SCALE GENOMIC DNA]</scope>
    <source>
        <strain evidence="1 2">MYSH2</strain>
    </source>
</reference>
<proteinExistence type="predicted"/>
<gene>
    <name evidence="1" type="ORF">D0C36_20430</name>
</gene>
<evidence type="ECO:0000313" key="2">
    <source>
        <dbReference type="Proteomes" id="UP000264217"/>
    </source>
</evidence>
<dbReference type="EMBL" id="QWDC01000003">
    <property type="protein sequence ID" value="RFZ91299.1"/>
    <property type="molecule type" value="Genomic_DNA"/>
</dbReference>
<name>A0A372NQS3_9SPHI</name>